<dbReference type="PANTHER" id="PTHR43229">
    <property type="entry name" value="NODULATION PROTEIN J"/>
    <property type="match status" value="1"/>
</dbReference>
<comment type="subcellular location">
    <subcellularLocation>
        <location evidence="5">Cell membrane</location>
        <topology evidence="5">Multi-pass membrane protein</topology>
    </subcellularLocation>
    <subcellularLocation>
        <location evidence="1">Membrane</location>
        <topology evidence="1">Multi-pass membrane protein</topology>
    </subcellularLocation>
</comment>
<keyword evidence="3 5" id="KW-1133">Transmembrane helix</keyword>
<keyword evidence="8" id="KW-1185">Reference proteome</keyword>
<dbReference type="PROSITE" id="PS51012">
    <property type="entry name" value="ABC_TM2"/>
    <property type="match status" value="1"/>
</dbReference>
<dbReference type="PANTHER" id="PTHR43229:SF2">
    <property type="entry name" value="NODULATION PROTEIN J"/>
    <property type="match status" value="1"/>
</dbReference>
<evidence type="ECO:0000256" key="5">
    <source>
        <dbReference type="RuleBase" id="RU361157"/>
    </source>
</evidence>
<gene>
    <name evidence="7" type="ORF">HNR50_001168</name>
</gene>
<dbReference type="PRINTS" id="PR00164">
    <property type="entry name" value="ABC2TRNSPORT"/>
</dbReference>
<dbReference type="RefSeq" id="WP_184744803.1">
    <property type="nucleotide sequence ID" value="NZ_JACHGJ010000002.1"/>
</dbReference>
<dbReference type="AlphaFoldDB" id="A0A841R902"/>
<feature type="transmembrane region" description="Helical" evidence="5">
    <location>
        <begin position="166"/>
        <end position="185"/>
    </location>
</feature>
<evidence type="ECO:0000313" key="7">
    <source>
        <dbReference type="EMBL" id="MBB6479510.1"/>
    </source>
</evidence>
<protein>
    <recommendedName>
        <fullName evidence="5">Transport permease protein</fullName>
    </recommendedName>
</protein>
<dbReference type="PIRSF" id="PIRSF006648">
    <property type="entry name" value="DrrB"/>
    <property type="match status" value="1"/>
</dbReference>
<organism evidence="7 8">
    <name type="scientific">Spirochaeta isovalerica</name>
    <dbReference type="NCBI Taxonomy" id="150"/>
    <lineage>
        <taxon>Bacteria</taxon>
        <taxon>Pseudomonadati</taxon>
        <taxon>Spirochaetota</taxon>
        <taxon>Spirochaetia</taxon>
        <taxon>Spirochaetales</taxon>
        <taxon>Spirochaetaceae</taxon>
        <taxon>Spirochaeta</taxon>
    </lineage>
</organism>
<dbReference type="InterPro" id="IPR000412">
    <property type="entry name" value="ABC_2_transport"/>
</dbReference>
<dbReference type="InterPro" id="IPR013525">
    <property type="entry name" value="ABC2_TM"/>
</dbReference>
<evidence type="ECO:0000256" key="1">
    <source>
        <dbReference type="ARBA" id="ARBA00004141"/>
    </source>
</evidence>
<accession>A0A841R902</accession>
<dbReference type="Pfam" id="PF01061">
    <property type="entry name" value="ABC2_membrane"/>
    <property type="match status" value="1"/>
</dbReference>
<evidence type="ECO:0000256" key="4">
    <source>
        <dbReference type="ARBA" id="ARBA00023136"/>
    </source>
</evidence>
<dbReference type="Proteomes" id="UP000587760">
    <property type="component" value="Unassembled WGS sequence"/>
</dbReference>
<evidence type="ECO:0000313" key="8">
    <source>
        <dbReference type="Proteomes" id="UP000587760"/>
    </source>
</evidence>
<dbReference type="InterPro" id="IPR047817">
    <property type="entry name" value="ABC2_TM_bact-type"/>
</dbReference>
<feature type="domain" description="ABC transmembrane type-2" evidence="6">
    <location>
        <begin position="20"/>
        <end position="250"/>
    </location>
</feature>
<evidence type="ECO:0000256" key="2">
    <source>
        <dbReference type="ARBA" id="ARBA00022692"/>
    </source>
</evidence>
<sequence>MNATFIFWQKYMHKTLKHPEEIAGMLIQPLLWVVLFGVGMRGMMKGDNYMTFMIPGIVALTAVGAAIAGGSTWLNERLSGIVKKYRAAPVPRVSILSGHVLTITTKVLIQALIIFLVGLIMGAELNGNPFGWLGGLILIAAFGIGFSGLALAAATMTDSSEGYHMLIFLLQMPLLFLSNSLYPLASLPLWMRIGALANPTTYVVTGLRQTALDSAQSAGAAAIPLWICFAVSAGFALAGLAAAAKAFKKENR</sequence>
<keyword evidence="2 5" id="KW-0812">Transmembrane</keyword>
<feature type="transmembrane region" description="Helical" evidence="5">
    <location>
        <begin position="223"/>
        <end position="244"/>
    </location>
</feature>
<feature type="transmembrane region" description="Helical" evidence="5">
    <location>
        <begin position="21"/>
        <end position="40"/>
    </location>
</feature>
<keyword evidence="5" id="KW-0813">Transport</keyword>
<evidence type="ECO:0000259" key="6">
    <source>
        <dbReference type="PROSITE" id="PS51012"/>
    </source>
</evidence>
<feature type="transmembrane region" description="Helical" evidence="5">
    <location>
        <begin position="95"/>
        <end position="120"/>
    </location>
</feature>
<proteinExistence type="inferred from homology"/>
<dbReference type="GO" id="GO:0043190">
    <property type="term" value="C:ATP-binding cassette (ABC) transporter complex"/>
    <property type="evidence" value="ECO:0007669"/>
    <property type="project" value="InterPro"/>
</dbReference>
<comment type="similarity">
    <text evidence="5">Belongs to the ABC-2 integral membrane protein family.</text>
</comment>
<comment type="caution">
    <text evidence="7">The sequence shown here is derived from an EMBL/GenBank/DDBJ whole genome shotgun (WGS) entry which is preliminary data.</text>
</comment>
<evidence type="ECO:0000256" key="3">
    <source>
        <dbReference type="ARBA" id="ARBA00022989"/>
    </source>
</evidence>
<reference evidence="7 8" key="1">
    <citation type="submission" date="2020-08" db="EMBL/GenBank/DDBJ databases">
        <title>Genomic Encyclopedia of Type Strains, Phase IV (KMG-IV): sequencing the most valuable type-strain genomes for metagenomic binning, comparative biology and taxonomic classification.</title>
        <authorList>
            <person name="Goeker M."/>
        </authorList>
    </citation>
    <scope>NUCLEOTIDE SEQUENCE [LARGE SCALE GENOMIC DNA]</scope>
    <source>
        <strain evidence="7 8">DSM 2461</strain>
    </source>
</reference>
<name>A0A841R902_9SPIO</name>
<dbReference type="InterPro" id="IPR051784">
    <property type="entry name" value="Nod_factor_ABC_transporter"/>
</dbReference>
<keyword evidence="5" id="KW-1003">Cell membrane</keyword>
<keyword evidence="4 5" id="KW-0472">Membrane</keyword>
<dbReference type="GO" id="GO:0140359">
    <property type="term" value="F:ABC-type transporter activity"/>
    <property type="evidence" value="ECO:0007669"/>
    <property type="project" value="InterPro"/>
</dbReference>
<dbReference type="EMBL" id="JACHGJ010000002">
    <property type="protein sequence ID" value="MBB6479510.1"/>
    <property type="molecule type" value="Genomic_DNA"/>
</dbReference>
<feature type="transmembrane region" description="Helical" evidence="5">
    <location>
        <begin position="52"/>
        <end position="74"/>
    </location>
</feature>
<feature type="transmembrane region" description="Helical" evidence="5">
    <location>
        <begin position="132"/>
        <end position="154"/>
    </location>
</feature>